<evidence type="ECO:0000259" key="7">
    <source>
        <dbReference type="PROSITE" id="PS50071"/>
    </source>
</evidence>
<dbReference type="PROSITE" id="PS51179">
    <property type="entry name" value="POU_3"/>
    <property type="match status" value="1"/>
</dbReference>
<dbReference type="InterPro" id="IPR009057">
    <property type="entry name" value="Homeodomain-like_sf"/>
</dbReference>
<dbReference type="PANTHER" id="PTHR11636:SF89">
    <property type="entry name" value="POU DOMAIN PROTEIN 2, ISOFORM B-RELATED"/>
    <property type="match status" value="1"/>
</dbReference>
<dbReference type="SMART" id="SM00389">
    <property type="entry name" value="HOX"/>
    <property type="match status" value="1"/>
</dbReference>
<dbReference type="SUPFAM" id="SSF46689">
    <property type="entry name" value="Homeodomain-like"/>
    <property type="match status" value="1"/>
</dbReference>
<evidence type="ECO:0000259" key="8">
    <source>
        <dbReference type="PROSITE" id="PS51179"/>
    </source>
</evidence>
<evidence type="ECO:0000256" key="4">
    <source>
        <dbReference type="ARBA" id="ARBA00023242"/>
    </source>
</evidence>
<proteinExistence type="predicted"/>
<dbReference type="InterPro" id="IPR013847">
    <property type="entry name" value="POU"/>
</dbReference>
<feature type="DNA-binding region" description="Homeobox" evidence="5">
    <location>
        <begin position="262"/>
        <end position="321"/>
    </location>
</feature>
<evidence type="ECO:0000256" key="1">
    <source>
        <dbReference type="ARBA" id="ARBA00004123"/>
    </source>
</evidence>
<dbReference type="GO" id="GO:0005634">
    <property type="term" value="C:nucleus"/>
    <property type="evidence" value="ECO:0007669"/>
    <property type="project" value="UniProtKB-SubCell"/>
</dbReference>
<comment type="caution">
    <text evidence="9">The sequence shown here is derived from an EMBL/GenBank/DDBJ whole genome shotgun (WGS) entry which is preliminary data.</text>
</comment>
<dbReference type="SMART" id="SM00352">
    <property type="entry name" value="POU"/>
    <property type="match status" value="1"/>
</dbReference>
<evidence type="ECO:0000256" key="2">
    <source>
        <dbReference type="ARBA" id="ARBA00023125"/>
    </source>
</evidence>
<dbReference type="InterPro" id="IPR017970">
    <property type="entry name" value="Homeobox_CS"/>
</dbReference>
<evidence type="ECO:0000256" key="5">
    <source>
        <dbReference type="PROSITE-ProRule" id="PRU00108"/>
    </source>
</evidence>
<dbReference type="Gene3D" id="1.10.10.60">
    <property type="entry name" value="Homeodomain-like"/>
    <property type="match status" value="1"/>
</dbReference>
<dbReference type="Gene3D" id="1.10.260.40">
    <property type="entry name" value="lambda repressor-like DNA-binding domains"/>
    <property type="match status" value="1"/>
</dbReference>
<dbReference type="InterPro" id="IPR050255">
    <property type="entry name" value="POU_domain_TF"/>
</dbReference>
<evidence type="ECO:0000313" key="10">
    <source>
        <dbReference type="Proteomes" id="UP001165289"/>
    </source>
</evidence>
<feature type="domain" description="POU-specific" evidence="8">
    <location>
        <begin position="172"/>
        <end position="246"/>
    </location>
</feature>
<dbReference type="PROSITE" id="PS00027">
    <property type="entry name" value="HOMEOBOX_1"/>
    <property type="match status" value="1"/>
</dbReference>
<dbReference type="InterPro" id="IPR000327">
    <property type="entry name" value="POU_dom"/>
</dbReference>
<keyword evidence="3 5" id="KW-0371">Homeobox</keyword>
<feature type="domain" description="Homeobox" evidence="7">
    <location>
        <begin position="260"/>
        <end position="320"/>
    </location>
</feature>
<dbReference type="PANTHER" id="PTHR11636">
    <property type="entry name" value="POU DOMAIN"/>
    <property type="match status" value="1"/>
</dbReference>
<dbReference type="Proteomes" id="UP001165289">
    <property type="component" value="Unassembled WGS sequence"/>
</dbReference>
<reference evidence="9 10" key="1">
    <citation type="journal article" date="2023" name="BMC Biol.">
        <title>The compact genome of the sponge Oopsacas minuta (Hexactinellida) is lacking key metazoan core genes.</title>
        <authorList>
            <person name="Santini S."/>
            <person name="Schenkelaars Q."/>
            <person name="Jourda C."/>
            <person name="Duchesne M."/>
            <person name="Belahbib H."/>
            <person name="Rocher C."/>
            <person name="Selva M."/>
            <person name="Riesgo A."/>
            <person name="Vervoort M."/>
            <person name="Leys S.P."/>
            <person name="Kodjabachian L."/>
            <person name="Le Bivic A."/>
            <person name="Borchiellini C."/>
            <person name="Claverie J.M."/>
            <person name="Renard E."/>
        </authorList>
    </citation>
    <scope>NUCLEOTIDE SEQUENCE [LARGE SCALE GENOMIC DNA]</scope>
    <source>
        <strain evidence="9">SPO-2</strain>
    </source>
</reference>
<accession>A0AAV7JJD9</accession>
<dbReference type="GO" id="GO:0000981">
    <property type="term" value="F:DNA-binding transcription factor activity, RNA polymerase II-specific"/>
    <property type="evidence" value="ECO:0007669"/>
    <property type="project" value="InterPro"/>
</dbReference>
<dbReference type="AlphaFoldDB" id="A0AAV7JJD9"/>
<dbReference type="Pfam" id="PF00046">
    <property type="entry name" value="Homeodomain"/>
    <property type="match status" value="1"/>
</dbReference>
<dbReference type="SUPFAM" id="SSF47413">
    <property type="entry name" value="lambda repressor-like DNA-binding domains"/>
    <property type="match status" value="1"/>
</dbReference>
<dbReference type="Pfam" id="PF00157">
    <property type="entry name" value="Pou"/>
    <property type="match status" value="1"/>
</dbReference>
<evidence type="ECO:0000313" key="9">
    <source>
        <dbReference type="EMBL" id="KAI6649082.1"/>
    </source>
</evidence>
<keyword evidence="4 5" id="KW-0539">Nucleus</keyword>
<evidence type="ECO:0000256" key="6">
    <source>
        <dbReference type="RuleBase" id="RU000682"/>
    </source>
</evidence>
<dbReference type="PROSITE" id="PS50071">
    <property type="entry name" value="HOMEOBOX_2"/>
    <property type="match status" value="1"/>
</dbReference>
<dbReference type="PRINTS" id="PR00028">
    <property type="entry name" value="POUDOMAIN"/>
</dbReference>
<name>A0AAV7JJD9_9METZ</name>
<keyword evidence="10" id="KW-1185">Reference proteome</keyword>
<organism evidence="9 10">
    <name type="scientific">Oopsacas minuta</name>
    <dbReference type="NCBI Taxonomy" id="111878"/>
    <lineage>
        <taxon>Eukaryota</taxon>
        <taxon>Metazoa</taxon>
        <taxon>Porifera</taxon>
        <taxon>Hexactinellida</taxon>
        <taxon>Hexasterophora</taxon>
        <taxon>Lyssacinosida</taxon>
        <taxon>Leucopsacidae</taxon>
        <taxon>Oopsacas</taxon>
    </lineage>
</organism>
<dbReference type="EMBL" id="JAKMXF010000322">
    <property type="protein sequence ID" value="KAI6649082.1"/>
    <property type="molecule type" value="Genomic_DNA"/>
</dbReference>
<keyword evidence="2 5" id="KW-0238">DNA-binding</keyword>
<dbReference type="PROSITE" id="PS00035">
    <property type="entry name" value="POU_1"/>
    <property type="match status" value="1"/>
</dbReference>
<gene>
    <name evidence="9" type="ORF">LOD99_6803</name>
</gene>
<dbReference type="GO" id="GO:0000978">
    <property type="term" value="F:RNA polymerase II cis-regulatory region sequence-specific DNA binding"/>
    <property type="evidence" value="ECO:0007669"/>
    <property type="project" value="TreeGrafter"/>
</dbReference>
<dbReference type="InterPro" id="IPR001356">
    <property type="entry name" value="HD"/>
</dbReference>
<dbReference type="FunFam" id="1.10.260.40:FF:000001">
    <property type="entry name" value="POU domain protein"/>
    <property type="match status" value="1"/>
</dbReference>
<dbReference type="CDD" id="cd00086">
    <property type="entry name" value="homeodomain"/>
    <property type="match status" value="1"/>
</dbReference>
<dbReference type="InterPro" id="IPR010982">
    <property type="entry name" value="Lambda_DNA-bd_dom_sf"/>
</dbReference>
<sequence>MRSATPQYTYQPNMAMSPNPYNLTTTSTQSAPWIQTLNGAINTTEVDNHTFLRTQQSHQSPIQSQQGFIAINPAQKVFPYDAPNGSIMYQAATPYKSHFLQPWQGYGLPSGIPQPTHFNIFQNRNDSYQTQSSVKAMNDFSFPHRQVDVLSKSVKRPKKTHKAQAIDVPNDLKEPTQPEMEGFAKEFKQKRISFGFTQADVGNELGKLYGNAFSQTTICRFEAMQLSFRNMCKLRPILLHWLNEVDSRKNNNLASEKHEIKRRKKRTSLSSRCRGHLERQYRYQPKPSALEISDISMQLNLEKEVVRVWFCNRRQKDRRLKGITPLSIHEMNCRVPLQNESRHPIIRMSPMGYNSPLQNSPISNTSLVCNNNCGEQLGSNSGTSL</sequence>
<comment type="subcellular location">
    <subcellularLocation>
        <location evidence="1 5 6">Nucleus</location>
    </subcellularLocation>
</comment>
<evidence type="ECO:0000256" key="3">
    <source>
        <dbReference type="ARBA" id="ARBA00023155"/>
    </source>
</evidence>
<protein>
    <submittedName>
        <fullName evidence="9">POU (Pit-Oct-Unc) transcription factor</fullName>
    </submittedName>
</protein>